<dbReference type="KEGG" id="cak:Caul_3532"/>
<dbReference type="OrthoDB" id="9798888at2"/>
<dbReference type="MEROPS" id="S33.009"/>
<dbReference type="eggNOG" id="COG2267">
    <property type="taxonomic scope" value="Bacteria"/>
</dbReference>
<dbReference type="SUPFAM" id="SSF53474">
    <property type="entry name" value="alpha/beta-Hydrolases"/>
    <property type="match status" value="1"/>
</dbReference>
<dbReference type="Gene3D" id="3.40.50.1820">
    <property type="entry name" value="alpha/beta hydrolase"/>
    <property type="match status" value="1"/>
</dbReference>
<evidence type="ECO:0000259" key="1">
    <source>
        <dbReference type="Pfam" id="PF00561"/>
    </source>
</evidence>
<dbReference type="ESTHER" id="causk-b0t721">
    <property type="family name" value="Aclacinomycin-methylesterase_RdmC"/>
</dbReference>
<dbReference type="PANTHER" id="PTHR43433:SF5">
    <property type="entry name" value="AB HYDROLASE-1 DOMAIN-CONTAINING PROTEIN"/>
    <property type="match status" value="1"/>
</dbReference>
<dbReference type="PANTHER" id="PTHR43433">
    <property type="entry name" value="HYDROLASE, ALPHA/BETA FOLD FAMILY PROTEIN"/>
    <property type="match status" value="1"/>
</dbReference>
<dbReference type="InterPro" id="IPR050471">
    <property type="entry name" value="AB_hydrolase"/>
</dbReference>
<dbReference type="InterPro" id="IPR029058">
    <property type="entry name" value="AB_hydrolase_fold"/>
</dbReference>
<dbReference type="AlphaFoldDB" id="B0T721"/>
<reference evidence="2" key="1">
    <citation type="submission" date="2008-01" db="EMBL/GenBank/DDBJ databases">
        <title>Complete sequence of chromosome of Caulobacter sp. K31.</title>
        <authorList>
            <consortium name="US DOE Joint Genome Institute"/>
            <person name="Copeland A."/>
            <person name="Lucas S."/>
            <person name="Lapidus A."/>
            <person name="Barry K."/>
            <person name="Glavina del Rio T."/>
            <person name="Dalin E."/>
            <person name="Tice H."/>
            <person name="Pitluck S."/>
            <person name="Bruce D."/>
            <person name="Goodwin L."/>
            <person name="Thompson L.S."/>
            <person name="Brettin T."/>
            <person name="Detter J.C."/>
            <person name="Han C."/>
            <person name="Schmutz J."/>
            <person name="Larimer F."/>
            <person name="Land M."/>
            <person name="Hauser L."/>
            <person name="Kyrpides N."/>
            <person name="Kim E."/>
            <person name="Stephens C."/>
            <person name="Richardson P."/>
        </authorList>
    </citation>
    <scope>NUCLEOTIDE SEQUENCE [LARGE SCALE GENOMIC DNA]</scope>
    <source>
        <strain evidence="2">K31</strain>
    </source>
</reference>
<proteinExistence type="predicted"/>
<keyword evidence="2" id="KW-0378">Hydrolase</keyword>
<gene>
    <name evidence="2" type="ordered locus">Caul_3532</name>
</gene>
<dbReference type="EMBL" id="CP000927">
    <property type="protein sequence ID" value="ABZ72659.1"/>
    <property type="molecule type" value="Genomic_DNA"/>
</dbReference>
<sequence>MPKATANGIEIEYEMFGPEGGEPLLLIMGLGQQLTRWPVSLLDSLVGEGFRVIRFDNRDIGLSTWFDEVATPDLPTVFTALAGGKDPGAPYLLADMADDAAGLLDALGIARAHVAGVSMGGMIGQMLAARHPEKVLSLVSVMSTTGNPALPPATPEAQAVLFSRPAATDLESLTEHALKAQVAIQSPAWPVNPETERPLLRAGVQRAYHPMGVLRQMIAVIASGDRRAALKTITAPTVVLHGDADPLVPVEGGKDTAATIPGAELRIIDGMGHDLPEGVRGAFVDAVKTAAARARQLA</sequence>
<evidence type="ECO:0000313" key="2">
    <source>
        <dbReference type="EMBL" id="ABZ72659.1"/>
    </source>
</evidence>
<name>B0T721_CAUSK</name>
<organism evidence="2">
    <name type="scientific">Caulobacter sp. (strain K31)</name>
    <dbReference type="NCBI Taxonomy" id="366602"/>
    <lineage>
        <taxon>Bacteria</taxon>
        <taxon>Pseudomonadati</taxon>
        <taxon>Pseudomonadota</taxon>
        <taxon>Alphaproteobacteria</taxon>
        <taxon>Caulobacterales</taxon>
        <taxon>Caulobacteraceae</taxon>
        <taxon>Caulobacter</taxon>
    </lineage>
</organism>
<accession>B0T721</accession>
<feature type="domain" description="AB hydrolase-1" evidence="1">
    <location>
        <begin position="23"/>
        <end position="274"/>
    </location>
</feature>
<protein>
    <submittedName>
        <fullName evidence="2">Alpha/beta hydrolase fold</fullName>
    </submittedName>
</protein>
<dbReference type="GO" id="GO:0004806">
    <property type="term" value="F:triacylglycerol lipase activity"/>
    <property type="evidence" value="ECO:0007669"/>
    <property type="project" value="TreeGrafter"/>
</dbReference>
<dbReference type="GO" id="GO:0046503">
    <property type="term" value="P:glycerolipid catabolic process"/>
    <property type="evidence" value="ECO:0007669"/>
    <property type="project" value="TreeGrafter"/>
</dbReference>
<dbReference type="STRING" id="366602.Caul_3532"/>
<dbReference type="InterPro" id="IPR000073">
    <property type="entry name" value="AB_hydrolase_1"/>
</dbReference>
<dbReference type="HOGENOM" id="CLU_020336_0_1_5"/>
<dbReference type="Pfam" id="PF00561">
    <property type="entry name" value="Abhydrolase_1"/>
    <property type="match status" value="1"/>
</dbReference>